<sequence>MVEKVKKPIYKQVWFWFALIILVSGIGGIVENKDDNQLASENEEVEKSQVEENKVEKTEPNKDINQIKSITSEKDNLPTEYKSALQKSKTYVEIMNMSKAKLYNQLTSNVGEKFSEQAAQYAVDNIKADWNNNALKKAKIYQNQMNMSPETIRTQLISDAGEKFTSEEAAFAIQHLND</sequence>
<proteinExistence type="predicted"/>
<dbReference type="AlphaFoldDB" id="F3YAF0"/>
<dbReference type="EMBL" id="AP012200">
    <property type="protein sequence ID" value="BAK21478.1"/>
    <property type="molecule type" value="Genomic_DNA"/>
</dbReference>
<reference evidence="4 5" key="1">
    <citation type="journal article" date="2011" name="J. Bacteriol.">
        <title>Complete genome sequence of Melissococcus plutonius ATCC 35311.</title>
        <authorList>
            <person name="Okumura K."/>
            <person name="Arai R."/>
            <person name="Okura M."/>
            <person name="Kirikae T."/>
            <person name="Takamatsu D."/>
            <person name="Osaki M."/>
            <person name="Miyoshi-Akiyama T."/>
        </authorList>
    </citation>
    <scope>NUCLEOTIDE SEQUENCE [LARGE SCALE GENOMIC DNA]</scope>
    <source>
        <strain evidence="5">ATCC 35311 / CIP 104052 / LMG 20360 / NCIMB 702443</strain>
    </source>
</reference>
<name>F3YAF0_MELPT</name>
<keyword evidence="5" id="KW-1185">Reference proteome</keyword>
<evidence type="ECO:0000259" key="3">
    <source>
        <dbReference type="Pfam" id="PF07553"/>
    </source>
</evidence>
<evidence type="ECO:0000256" key="1">
    <source>
        <dbReference type="SAM" id="MobiDB-lite"/>
    </source>
</evidence>
<keyword evidence="2" id="KW-0812">Transmembrane</keyword>
<dbReference type="OrthoDB" id="1669102at2"/>
<dbReference type="InterPro" id="IPR011434">
    <property type="entry name" value="Ltp-like_HTH"/>
</dbReference>
<dbReference type="Proteomes" id="UP000008456">
    <property type="component" value="Chromosome"/>
</dbReference>
<dbReference type="KEGG" id="mps:MPTP_1020"/>
<protein>
    <recommendedName>
        <fullName evidence="3">Putative host cell surface-exposed lipoprotein Ltp-like HTH region domain-containing protein</fullName>
    </recommendedName>
</protein>
<evidence type="ECO:0000256" key="2">
    <source>
        <dbReference type="SAM" id="Phobius"/>
    </source>
</evidence>
<feature type="domain" description="Putative host cell surface-exposed lipoprotein Ltp-like HTH region" evidence="3">
    <location>
        <begin position="129"/>
        <end position="176"/>
    </location>
</feature>
<gene>
    <name evidence="4" type="ordered locus">MPTP_1020</name>
</gene>
<dbReference type="Gene3D" id="1.10.10.10">
    <property type="entry name" value="Winged helix-like DNA-binding domain superfamily/Winged helix DNA-binding domain"/>
    <property type="match status" value="2"/>
</dbReference>
<dbReference type="RefSeq" id="WP_013773916.1">
    <property type="nucleotide sequence ID" value="NC_015516.1"/>
</dbReference>
<accession>F3YAF0</accession>
<keyword evidence="2" id="KW-1133">Transmembrane helix</keyword>
<feature type="region of interest" description="Disordered" evidence="1">
    <location>
        <begin position="40"/>
        <end position="59"/>
    </location>
</feature>
<evidence type="ECO:0000313" key="5">
    <source>
        <dbReference type="Proteomes" id="UP000008456"/>
    </source>
</evidence>
<dbReference type="InterPro" id="IPR036388">
    <property type="entry name" value="WH-like_DNA-bd_sf"/>
</dbReference>
<dbReference type="STRING" id="940190.MPTP_1020"/>
<organism evidence="4 5">
    <name type="scientific">Melissococcus plutonius (strain ATCC 35311 / DSM 29964 / CIP 104052 / LMG 20360 / NCIMB 702443)</name>
    <dbReference type="NCBI Taxonomy" id="940190"/>
    <lineage>
        <taxon>Bacteria</taxon>
        <taxon>Bacillati</taxon>
        <taxon>Bacillota</taxon>
        <taxon>Bacilli</taxon>
        <taxon>Lactobacillales</taxon>
        <taxon>Enterococcaceae</taxon>
        <taxon>Melissococcus</taxon>
    </lineage>
</organism>
<feature type="domain" description="Putative host cell surface-exposed lipoprotein Ltp-like HTH region" evidence="3">
    <location>
        <begin position="80"/>
        <end position="126"/>
    </location>
</feature>
<reference key="2">
    <citation type="submission" date="2011-04" db="EMBL/GenBank/DDBJ databases">
        <title>Whole genome sequence of Melissococcus plutonius ATCC 35311.</title>
        <authorList>
            <person name="Okumura K."/>
            <person name="Arai R."/>
            <person name="Osaki M."/>
            <person name="Okura M."/>
            <person name="Kirikae T."/>
            <person name="Takamatsu D."/>
            <person name="Akiyama T."/>
        </authorList>
    </citation>
    <scope>NUCLEOTIDE SEQUENCE</scope>
    <source>
        <strain>ATCC 35311</strain>
    </source>
</reference>
<dbReference type="HOGENOM" id="CLU_071537_1_1_9"/>
<keyword evidence="2" id="KW-0472">Membrane</keyword>
<dbReference type="Pfam" id="PF07553">
    <property type="entry name" value="Lipoprotein_Ltp"/>
    <property type="match status" value="2"/>
</dbReference>
<feature type="transmembrane region" description="Helical" evidence="2">
    <location>
        <begin position="12"/>
        <end position="30"/>
    </location>
</feature>
<evidence type="ECO:0000313" key="4">
    <source>
        <dbReference type="EMBL" id="BAK21478.1"/>
    </source>
</evidence>
<feature type="compositionally biased region" description="Basic and acidic residues" evidence="1">
    <location>
        <begin position="45"/>
        <end position="59"/>
    </location>
</feature>